<dbReference type="PANTHER" id="PTHR31579:SF39">
    <property type="entry name" value="OS01G0973600 PROTEIN"/>
    <property type="match status" value="1"/>
</dbReference>
<gene>
    <name evidence="1" type="ORF">MANES_10G030100v8</name>
</gene>
<dbReference type="InterPro" id="IPR006502">
    <property type="entry name" value="PDDEXK-like"/>
</dbReference>
<sequence length="304" mass="34036">MCAAAATDDWWARGIAGQIGGGFSQESELDLALMVSDFLENGSSGPDSWCSSDSESGLSDLHHLADKISFYRHSVAQYESDLLSLVQSLMVSIKETDLHLVKSGPCNASCIRFSLVKLLRLAGYDAAVCASRWQGGGKVPGGDHEYIDVVNHTNGGSSERLIIDIDFQSHFEIARAVDTYDRILKSLPVIYVGSVTRLKQYLQAMVEAAKSSLKQNSMPLPPWRSLAYLQAKWHSPYQRHLSPEEHNFSSISSSDHKQCRGHLKRLQAWVQSDMEEERLLKPMNTDNNWRVKRERRRNSGLRGL</sequence>
<protein>
    <recommendedName>
        <fullName evidence="3">DUF506 domain-containing protein</fullName>
    </recommendedName>
</protein>
<dbReference type="Proteomes" id="UP000091857">
    <property type="component" value="Chromosome 10"/>
</dbReference>
<evidence type="ECO:0008006" key="3">
    <source>
        <dbReference type="Google" id="ProtNLM"/>
    </source>
</evidence>
<proteinExistence type="predicted"/>
<evidence type="ECO:0000313" key="1">
    <source>
        <dbReference type="EMBL" id="OAY38628.1"/>
    </source>
</evidence>
<comment type="caution">
    <text evidence="1">The sequence shown here is derived from an EMBL/GenBank/DDBJ whole genome shotgun (WGS) entry which is preliminary data.</text>
</comment>
<dbReference type="Gramene" id="Manes.10G030100.1.v8.1">
    <property type="protein sequence ID" value="Manes.10G030100.1.v8.1.CDS"/>
    <property type="gene ID" value="Manes.10G030100.v8.1"/>
</dbReference>
<dbReference type="STRING" id="3983.A0A2C9V4V4"/>
<accession>A0A2C9V4V4</accession>
<reference evidence="2" key="1">
    <citation type="journal article" date="2016" name="Nat. Biotechnol.">
        <title>Sequencing wild and cultivated cassava and related species reveals extensive interspecific hybridization and genetic diversity.</title>
        <authorList>
            <person name="Bredeson J.V."/>
            <person name="Lyons J.B."/>
            <person name="Prochnik S.E."/>
            <person name="Wu G.A."/>
            <person name="Ha C.M."/>
            <person name="Edsinger-Gonzales E."/>
            <person name="Grimwood J."/>
            <person name="Schmutz J."/>
            <person name="Rabbi I.Y."/>
            <person name="Egesi C."/>
            <person name="Nauluvula P."/>
            <person name="Lebot V."/>
            <person name="Ndunguru J."/>
            <person name="Mkamilo G."/>
            <person name="Bart R.S."/>
            <person name="Setter T.L."/>
            <person name="Gleadow R.M."/>
            <person name="Kulakow P."/>
            <person name="Ferguson M.E."/>
            <person name="Rounsley S."/>
            <person name="Rokhsar D.S."/>
        </authorList>
    </citation>
    <scope>NUCLEOTIDE SEQUENCE [LARGE SCALE GENOMIC DNA]</scope>
    <source>
        <strain evidence="2">cv. AM560-2</strain>
    </source>
</reference>
<name>A0A2C9V4V4_MANES</name>
<dbReference type="OrthoDB" id="691424at2759"/>
<organism evidence="1 2">
    <name type="scientific">Manihot esculenta</name>
    <name type="common">Cassava</name>
    <name type="synonym">Jatropha manihot</name>
    <dbReference type="NCBI Taxonomy" id="3983"/>
    <lineage>
        <taxon>Eukaryota</taxon>
        <taxon>Viridiplantae</taxon>
        <taxon>Streptophyta</taxon>
        <taxon>Embryophyta</taxon>
        <taxon>Tracheophyta</taxon>
        <taxon>Spermatophyta</taxon>
        <taxon>Magnoliopsida</taxon>
        <taxon>eudicotyledons</taxon>
        <taxon>Gunneridae</taxon>
        <taxon>Pentapetalae</taxon>
        <taxon>rosids</taxon>
        <taxon>fabids</taxon>
        <taxon>Malpighiales</taxon>
        <taxon>Euphorbiaceae</taxon>
        <taxon>Crotonoideae</taxon>
        <taxon>Manihoteae</taxon>
        <taxon>Manihot</taxon>
    </lineage>
</organism>
<dbReference type="Pfam" id="PF04720">
    <property type="entry name" value="PDDEXK_6"/>
    <property type="match status" value="1"/>
</dbReference>
<dbReference type="OMA" id="DCRVCVA"/>
<dbReference type="NCBIfam" id="TIGR01615">
    <property type="entry name" value="A_thal_3542"/>
    <property type="match status" value="1"/>
</dbReference>
<keyword evidence="2" id="KW-1185">Reference proteome</keyword>
<dbReference type="AlphaFoldDB" id="A0A2C9V4V4"/>
<evidence type="ECO:0000313" key="2">
    <source>
        <dbReference type="Proteomes" id="UP000091857"/>
    </source>
</evidence>
<dbReference type="EMBL" id="CM004396">
    <property type="protein sequence ID" value="OAY38628.1"/>
    <property type="molecule type" value="Genomic_DNA"/>
</dbReference>
<dbReference type="PANTHER" id="PTHR31579">
    <property type="entry name" value="OS03G0796600 PROTEIN"/>
    <property type="match status" value="1"/>
</dbReference>